<dbReference type="GO" id="GO:0006352">
    <property type="term" value="P:DNA-templated transcription initiation"/>
    <property type="evidence" value="ECO:0007669"/>
    <property type="project" value="InterPro"/>
</dbReference>
<dbReference type="InterPro" id="IPR039425">
    <property type="entry name" value="RNA_pol_sigma-70-like"/>
</dbReference>
<keyword evidence="1" id="KW-0805">Transcription regulation</keyword>
<name>A0A547Q015_9RHOB</name>
<keyword evidence="7" id="KW-1185">Reference proteome</keyword>
<evidence type="ECO:0000313" key="6">
    <source>
        <dbReference type="EMBL" id="TRD19732.1"/>
    </source>
</evidence>
<evidence type="ECO:0000259" key="5">
    <source>
        <dbReference type="Pfam" id="PF04542"/>
    </source>
</evidence>
<keyword evidence="2" id="KW-0731">Sigma factor</keyword>
<dbReference type="AlphaFoldDB" id="A0A547Q015"/>
<organism evidence="6 7">
    <name type="scientific">Palleronia caenipelagi</name>
    <dbReference type="NCBI Taxonomy" id="2489174"/>
    <lineage>
        <taxon>Bacteria</taxon>
        <taxon>Pseudomonadati</taxon>
        <taxon>Pseudomonadota</taxon>
        <taxon>Alphaproteobacteria</taxon>
        <taxon>Rhodobacterales</taxon>
        <taxon>Roseobacteraceae</taxon>
        <taxon>Palleronia</taxon>
    </lineage>
</organism>
<evidence type="ECO:0000256" key="1">
    <source>
        <dbReference type="ARBA" id="ARBA00023015"/>
    </source>
</evidence>
<dbReference type="OrthoDB" id="9803470at2"/>
<dbReference type="Gene3D" id="1.10.1740.10">
    <property type="match status" value="1"/>
</dbReference>
<reference evidence="6 7" key="1">
    <citation type="submission" date="2019-06" db="EMBL/GenBank/DDBJ databases">
        <title>Paenimaribius caenipelagi gen. nov., sp. nov., isolated from a tidal flat.</title>
        <authorList>
            <person name="Yoon J.-H."/>
        </authorList>
    </citation>
    <scope>NUCLEOTIDE SEQUENCE [LARGE SCALE GENOMIC DNA]</scope>
    <source>
        <strain evidence="6 7">JBTF-M29</strain>
    </source>
</reference>
<comment type="caution">
    <text evidence="6">The sequence shown here is derived from an EMBL/GenBank/DDBJ whole genome shotgun (WGS) entry which is preliminary data.</text>
</comment>
<dbReference type="EMBL" id="VFSV01000016">
    <property type="protein sequence ID" value="TRD19732.1"/>
    <property type="molecule type" value="Genomic_DNA"/>
</dbReference>
<dbReference type="GO" id="GO:0016987">
    <property type="term" value="F:sigma factor activity"/>
    <property type="evidence" value="ECO:0007669"/>
    <property type="project" value="UniProtKB-KW"/>
</dbReference>
<evidence type="ECO:0000313" key="7">
    <source>
        <dbReference type="Proteomes" id="UP000318590"/>
    </source>
</evidence>
<dbReference type="SUPFAM" id="SSF88946">
    <property type="entry name" value="Sigma2 domain of RNA polymerase sigma factors"/>
    <property type="match status" value="1"/>
</dbReference>
<gene>
    <name evidence="6" type="ORF">FEV53_10535</name>
</gene>
<sequence>MTPSRKELETLMARMARNDGAAVMALYDLTAPRLFAMCLRILKDHSGAEAALQEAFHRIAREAQSGAEGPLEPWVWITSVVRNAAIDRLRTENSGDAPEADPADGVALLKVVYAEGLDYRAIAQRNGSDVAGARKRVQAVLTEFEDSVTHG</sequence>
<evidence type="ECO:0000256" key="3">
    <source>
        <dbReference type="ARBA" id="ARBA00023125"/>
    </source>
</evidence>
<dbReference type="PANTHER" id="PTHR43133">
    <property type="entry name" value="RNA POLYMERASE ECF-TYPE SIGMA FACTO"/>
    <property type="match status" value="1"/>
</dbReference>
<keyword evidence="4" id="KW-0804">Transcription</keyword>
<dbReference type="PANTHER" id="PTHR43133:SF8">
    <property type="entry name" value="RNA POLYMERASE SIGMA FACTOR HI_1459-RELATED"/>
    <property type="match status" value="1"/>
</dbReference>
<evidence type="ECO:0000256" key="4">
    <source>
        <dbReference type="ARBA" id="ARBA00023163"/>
    </source>
</evidence>
<dbReference type="RefSeq" id="WP_142834778.1">
    <property type="nucleotide sequence ID" value="NZ_VFSV01000016.1"/>
</dbReference>
<dbReference type="InterPro" id="IPR007627">
    <property type="entry name" value="RNA_pol_sigma70_r2"/>
</dbReference>
<dbReference type="Proteomes" id="UP000318590">
    <property type="component" value="Unassembled WGS sequence"/>
</dbReference>
<evidence type="ECO:0000256" key="2">
    <source>
        <dbReference type="ARBA" id="ARBA00023082"/>
    </source>
</evidence>
<feature type="domain" description="RNA polymerase sigma-70 region 2" evidence="5">
    <location>
        <begin position="26"/>
        <end position="93"/>
    </location>
</feature>
<accession>A0A547Q015</accession>
<keyword evidence="3" id="KW-0238">DNA-binding</keyword>
<dbReference type="GO" id="GO:0003677">
    <property type="term" value="F:DNA binding"/>
    <property type="evidence" value="ECO:0007669"/>
    <property type="project" value="UniProtKB-KW"/>
</dbReference>
<dbReference type="Pfam" id="PF04542">
    <property type="entry name" value="Sigma70_r2"/>
    <property type="match status" value="1"/>
</dbReference>
<protein>
    <recommendedName>
        <fullName evidence="5">RNA polymerase sigma-70 region 2 domain-containing protein</fullName>
    </recommendedName>
</protein>
<proteinExistence type="predicted"/>
<dbReference type="InterPro" id="IPR013325">
    <property type="entry name" value="RNA_pol_sigma_r2"/>
</dbReference>